<protein>
    <submittedName>
        <fullName evidence="2">Uncharacterized protein</fullName>
    </submittedName>
</protein>
<reference evidence="2" key="1">
    <citation type="journal article" date="2015" name="Nature">
        <title>Complex archaea that bridge the gap between prokaryotes and eukaryotes.</title>
        <authorList>
            <person name="Spang A."/>
            <person name="Saw J.H."/>
            <person name="Jorgensen S.L."/>
            <person name="Zaremba-Niedzwiedzka K."/>
            <person name="Martijn J."/>
            <person name="Lind A.E."/>
            <person name="van Eijk R."/>
            <person name="Schleper C."/>
            <person name="Guy L."/>
            <person name="Ettema T.J."/>
        </authorList>
    </citation>
    <scope>NUCLEOTIDE SEQUENCE</scope>
</reference>
<gene>
    <name evidence="2" type="ORF">LCGC14_0963840</name>
</gene>
<dbReference type="EMBL" id="LAZR01003502">
    <property type="protein sequence ID" value="KKN17632.1"/>
    <property type="molecule type" value="Genomic_DNA"/>
</dbReference>
<proteinExistence type="predicted"/>
<feature type="compositionally biased region" description="Basic and acidic residues" evidence="1">
    <location>
        <begin position="206"/>
        <end position="215"/>
    </location>
</feature>
<comment type="caution">
    <text evidence="2">The sequence shown here is derived from an EMBL/GenBank/DDBJ whole genome shotgun (WGS) entry which is preliminary data.</text>
</comment>
<organism evidence="2">
    <name type="scientific">marine sediment metagenome</name>
    <dbReference type="NCBI Taxonomy" id="412755"/>
    <lineage>
        <taxon>unclassified sequences</taxon>
        <taxon>metagenomes</taxon>
        <taxon>ecological metagenomes</taxon>
    </lineage>
</organism>
<dbReference type="AlphaFoldDB" id="A0A0F9NZR1"/>
<accession>A0A0F9NZR1</accession>
<evidence type="ECO:0000256" key="1">
    <source>
        <dbReference type="SAM" id="MobiDB-lite"/>
    </source>
</evidence>
<evidence type="ECO:0000313" key="2">
    <source>
        <dbReference type="EMBL" id="KKN17632.1"/>
    </source>
</evidence>
<feature type="region of interest" description="Disordered" evidence="1">
    <location>
        <begin position="175"/>
        <end position="242"/>
    </location>
</feature>
<sequence>MNKSQIAKALREAAFTPGKPGPLKVIADVGNINYYIRRATEFLTLSLTALTREQRVKYFDNALALTALAKVETQEQEKERRDFINPELGVPLPHITQTKEETEKTAFKVSQNWGGMMIYPKGTITQTKEETEEHRLKVTTNKVNKSSEDGCNSQDCVVSGICPGKDVLDAAKKTFGNNDDEVDKSEQTRKVYGTGNSVSPFSILGDVRDKDRSSESEGQVPEEVQPRPQDPFYPGTGSKTQH</sequence>
<name>A0A0F9NZR1_9ZZZZ</name>